<dbReference type="InterPro" id="IPR000160">
    <property type="entry name" value="GGDEF_dom"/>
</dbReference>
<dbReference type="GO" id="GO:0003824">
    <property type="term" value="F:catalytic activity"/>
    <property type="evidence" value="ECO:0007669"/>
    <property type="project" value="UniProtKB-ARBA"/>
</dbReference>
<evidence type="ECO:0000259" key="4">
    <source>
        <dbReference type="PROSITE" id="PS50887"/>
    </source>
</evidence>
<dbReference type="EMBL" id="JAGSPN010000005">
    <property type="protein sequence ID" value="MBR7782148.1"/>
    <property type="molecule type" value="Genomic_DNA"/>
</dbReference>
<dbReference type="Pfam" id="PF08447">
    <property type="entry name" value="PAS_3"/>
    <property type="match status" value="2"/>
</dbReference>
<reference evidence="5" key="1">
    <citation type="submission" date="2021-04" db="EMBL/GenBank/DDBJ databases">
        <title>novel species isolated from subtropical streams in China.</title>
        <authorList>
            <person name="Lu H."/>
        </authorList>
    </citation>
    <scope>NUCLEOTIDE SEQUENCE</scope>
    <source>
        <strain evidence="5">LFS511W</strain>
    </source>
</reference>
<gene>
    <name evidence="5" type="ORF">KDM89_08350</name>
</gene>
<name>A0A941DJY5_9BURK</name>
<dbReference type="InterPro" id="IPR052155">
    <property type="entry name" value="Biofilm_reg_signaling"/>
</dbReference>
<evidence type="ECO:0000259" key="2">
    <source>
        <dbReference type="PROSITE" id="PS50113"/>
    </source>
</evidence>
<dbReference type="PROSITE" id="PS50112">
    <property type="entry name" value="PAS"/>
    <property type="match status" value="2"/>
</dbReference>
<evidence type="ECO:0000259" key="3">
    <source>
        <dbReference type="PROSITE" id="PS50883"/>
    </source>
</evidence>
<dbReference type="CDD" id="cd01949">
    <property type="entry name" value="GGDEF"/>
    <property type="match status" value="1"/>
</dbReference>
<dbReference type="NCBIfam" id="TIGR00229">
    <property type="entry name" value="sensory_box"/>
    <property type="match status" value="2"/>
</dbReference>
<organism evidence="5 6">
    <name type="scientific">Undibacterium luofuense</name>
    <dbReference type="NCBI Taxonomy" id="2828733"/>
    <lineage>
        <taxon>Bacteria</taxon>
        <taxon>Pseudomonadati</taxon>
        <taxon>Pseudomonadota</taxon>
        <taxon>Betaproteobacteria</taxon>
        <taxon>Burkholderiales</taxon>
        <taxon>Oxalobacteraceae</taxon>
        <taxon>Undibacterium</taxon>
    </lineage>
</organism>
<dbReference type="PROSITE" id="PS50113">
    <property type="entry name" value="PAC"/>
    <property type="match status" value="2"/>
</dbReference>
<dbReference type="InterPro" id="IPR035965">
    <property type="entry name" value="PAS-like_dom_sf"/>
</dbReference>
<dbReference type="SMART" id="SM00052">
    <property type="entry name" value="EAL"/>
    <property type="match status" value="1"/>
</dbReference>
<dbReference type="InterPro" id="IPR000014">
    <property type="entry name" value="PAS"/>
</dbReference>
<dbReference type="PROSITE" id="PS50887">
    <property type="entry name" value="GGDEF"/>
    <property type="match status" value="1"/>
</dbReference>
<feature type="domain" description="PAS" evidence="1">
    <location>
        <begin position="214"/>
        <end position="286"/>
    </location>
</feature>
<dbReference type="SUPFAM" id="SSF55785">
    <property type="entry name" value="PYP-like sensor domain (PAS domain)"/>
    <property type="match status" value="2"/>
</dbReference>
<dbReference type="SMART" id="SM00091">
    <property type="entry name" value="PAS"/>
    <property type="match status" value="3"/>
</dbReference>
<keyword evidence="6" id="KW-1185">Reference proteome</keyword>
<dbReference type="InterPro" id="IPR013655">
    <property type="entry name" value="PAS_fold_3"/>
</dbReference>
<dbReference type="Pfam" id="PF00563">
    <property type="entry name" value="EAL"/>
    <property type="match status" value="1"/>
</dbReference>
<dbReference type="SMART" id="SM00267">
    <property type="entry name" value="GGDEF"/>
    <property type="match status" value="1"/>
</dbReference>
<dbReference type="NCBIfam" id="TIGR00254">
    <property type="entry name" value="GGDEF"/>
    <property type="match status" value="1"/>
</dbReference>
<sequence>MNISGIWIWHQAQQQFTLSPGCARWLQIPPDQPCTPVQLQSVLGDDIVRQWTMLIHDAAHEGFDTTLIPSGSSLQGQLRLIGGCLQQGQIYGSMEWLGAPSAERCFSDHLPLGMIELDGKTIFHLNQTLRGWLQLRDVPPLPQRWEAVFPPALLRELGPLMQAVAAGSREQRLTWKERTLQLEAAADLTADGHRLMIVHDISRYQAAVQAMQHTEERWRRALEVSGDGVWDWYPQAGVEYLSDRLLAIYGYDRADLENDPEELDRRTHPDDLAEMRAARETHFSGQTPMYINEHRVQSKDGSWKWVLTRGMVLERDAEGKPLRVVGTHTDISERKHAEVALREGEERLRMALSATHQGTYDLDLRYGSAVVSAEYAQMLGYAHQDFVENRENWIARLHPGDFRNSERAFRHYVSGKAPEYRAEFRQRHAEGHWVWIMSVGAVVEWGADQQPVRMLGTVTDITERKQAEALIWQQAHFDTLTSLPNRRMLYDQLEKMLAHRKQRRNRFAVLFIDLDYFKEVNDTLGHAAGDRLLQEAAARLAACVSRKDMVARLGGDEFMVILRSLADPQRTQQIAAAMISSMSAPFHIGGETIYLSASIGITRFPEDAQTVNDLIKQADQAMYAAKSSGRNRYSFFTPSLQTAALARMRLSNDLRYALQEQQLHVVYQPIVALQTGKAVKAEALIRWQHPQKGWISPLEFIPLAESSGQITAIGDFVFDQALQQVAQWRQTLDPEFQISINQSPVEFQSDPARYQRWLEAMEAQQLPGQAITIEITEGLLLDASEKVVQRLLEFSAAGVQVAIDDFGTGYSSLSYLKKFDIDFLKIDQSFVRNLRRDNSDHALCEAIIMMAHKLGLNVIAEGVETPEQADLLREAGCDFAQGYLYGKPSAAADFLSLPCCACVP</sequence>
<dbReference type="RefSeq" id="WP_212687493.1">
    <property type="nucleotide sequence ID" value="NZ_JAGSPN010000005.1"/>
</dbReference>
<dbReference type="Proteomes" id="UP000680067">
    <property type="component" value="Unassembled WGS sequence"/>
</dbReference>
<dbReference type="InterPro" id="IPR001610">
    <property type="entry name" value="PAC"/>
</dbReference>
<dbReference type="InterPro" id="IPR029787">
    <property type="entry name" value="Nucleotide_cyclase"/>
</dbReference>
<protein>
    <submittedName>
        <fullName evidence="5">EAL domain-containing protein</fullName>
    </submittedName>
</protein>
<feature type="domain" description="PAC" evidence="2">
    <location>
        <begin position="420"/>
        <end position="473"/>
    </location>
</feature>
<dbReference type="SMART" id="SM00086">
    <property type="entry name" value="PAC"/>
    <property type="match status" value="2"/>
</dbReference>
<dbReference type="InterPro" id="IPR000700">
    <property type="entry name" value="PAS-assoc_C"/>
</dbReference>
<feature type="domain" description="PAC" evidence="2">
    <location>
        <begin position="290"/>
        <end position="343"/>
    </location>
</feature>
<dbReference type="PANTHER" id="PTHR44757:SF2">
    <property type="entry name" value="BIOFILM ARCHITECTURE MAINTENANCE PROTEIN MBAA"/>
    <property type="match status" value="1"/>
</dbReference>
<dbReference type="InterPro" id="IPR043128">
    <property type="entry name" value="Rev_trsase/Diguanyl_cyclase"/>
</dbReference>
<dbReference type="SUPFAM" id="SSF141868">
    <property type="entry name" value="EAL domain-like"/>
    <property type="match status" value="1"/>
</dbReference>
<proteinExistence type="predicted"/>
<dbReference type="AlphaFoldDB" id="A0A941DJY5"/>
<dbReference type="Gene3D" id="3.30.70.270">
    <property type="match status" value="1"/>
</dbReference>
<dbReference type="FunFam" id="3.30.70.270:FF:000001">
    <property type="entry name" value="Diguanylate cyclase domain protein"/>
    <property type="match status" value="1"/>
</dbReference>
<dbReference type="CDD" id="cd00130">
    <property type="entry name" value="PAS"/>
    <property type="match status" value="2"/>
</dbReference>
<dbReference type="CDD" id="cd01948">
    <property type="entry name" value="EAL"/>
    <property type="match status" value="1"/>
</dbReference>
<dbReference type="Pfam" id="PF00990">
    <property type="entry name" value="GGDEF"/>
    <property type="match status" value="1"/>
</dbReference>
<accession>A0A941DJY5</accession>
<dbReference type="Gene3D" id="3.20.20.450">
    <property type="entry name" value="EAL domain"/>
    <property type="match status" value="1"/>
</dbReference>
<dbReference type="InterPro" id="IPR001633">
    <property type="entry name" value="EAL_dom"/>
</dbReference>
<evidence type="ECO:0000313" key="6">
    <source>
        <dbReference type="Proteomes" id="UP000680067"/>
    </source>
</evidence>
<dbReference type="Gene3D" id="3.30.450.20">
    <property type="entry name" value="PAS domain"/>
    <property type="match status" value="2"/>
</dbReference>
<feature type="domain" description="GGDEF" evidence="4">
    <location>
        <begin position="505"/>
        <end position="638"/>
    </location>
</feature>
<dbReference type="PROSITE" id="PS50883">
    <property type="entry name" value="EAL"/>
    <property type="match status" value="1"/>
</dbReference>
<comment type="caution">
    <text evidence="5">The sequence shown here is derived from an EMBL/GenBank/DDBJ whole genome shotgun (WGS) entry which is preliminary data.</text>
</comment>
<evidence type="ECO:0000313" key="5">
    <source>
        <dbReference type="EMBL" id="MBR7782148.1"/>
    </source>
</evidence>
<dbReference type="SUPFAM" id="SSF55073">
    <property type="entry name" value="Nucleotide cyclase"/>
    <property type="match status" value="1"/>
</dbReference>
<evidence type="ECO:0000259" key="1">
    <source>
        <dbReference type="PROSITE" id="PS50112"/>
    </source>
</evidence>
<feature type="domain" description="EAL" evidence="3">
    <location>
        <begin position="647"/>
        <end position="902"/>
    </location>
</feature>
<dbReference type="PANTHER" id="PTHR44757">
    <property type="entry name" value="DIGUANYLATE CYCLASE DGCP"/>
    <property type="match status" value="1"/>
</dbReference>
<feature type="domain" description="PAS" evidence="1">
    <location>
        <begin position="344"/>
        <end position="416"/>
    </location>
</feature>
<dbReference type="InterPro" id="IPR035919">
    <property type="entry name" value="EAL_sf"/>
</dbReference>